<dbReference type="EMBL" id="CP002780">
    <property type="protein sequence ID" value="AEG59780.1"/>
    <property type="molecule type" value="Genomic_DNA"/>
</dbReference>
<dbReference type="Pfam" id="PF17651">
    <property type="entry name" value="Raco_middle"/>
    <property type="match status" value="1"/>
</dbReference>
<dbReference type="OrthoDB" id="9810588at2"/>
<dbReference type="PANTHER" id="PTHR42895">
    <property type="entry name" value="IRON-SULFUR CLUSTER-BINDING PROTEIN-RELATED"/>
    <property type="match status" value="1"/>
</dbReference>
<dbReference type="RefSeq" id="WP_013841548.1">
    <property type="nucleotide sequence ID" value="NC_015589.1"/>
</dbReference>
<dbReference type="GO" id="GO:0051536">
    <property type="term" value="F:iron-sulfur cluster binding"/>
    <property type="evidence" value="ECO:0007669"/>
    <property type="project" value="InterPro"/>
</dbReference>
<feature type="domain" description="2Fe-2S ferredoxin-type" evidence="1">
    <location>
        <begin position="2"/>
        <end position="99"/>
    </location>
</feature>
<dbReference type="KEGG" id="dru:Desru_1515"/>
<accession>F6DR61</accession>
<dbReference type="Proteomes" id="UP000009234">
    <property type="component" value="Chromosome"/>
</dbReference>
<evidence type="ECO:0000313" key="2">
    <source>
        <dbReference type="EMBL" id="AEG59780.1"/>
    </source>
</evidence>
<dbReference type="Gene3D" id="3.10.20.30">
    <property type="match status" value="1"/>
</dbReference>
<dbReference type="InterPro" id="IPR001041">
    <property type="entry name" value="2Fe-2S_ferredoxin-type"/>
</dbReference>
<sequence>MKKIAVGFKPADCIIQIEAGKTILDVAREFGLSAVNLASPCGGQGLCGCCRVKVTGDHFSQRTKAEIKSLLPEELAQGYRLACQARVWGPGEVEISPQAAGEVQFLEIQGLILAVQPNPPVASYTIELEKGSWPCSQLAWQEIKNCLATQYDLGRLKIDPELYREKCPVKLTKEAVVTVREREIINCFFGSSPSPPVGLAVDLGTTKIAGYLINLESGVVLAGGTIVNPQRVYGYDLMSRLSYALESEAKYRRLNRDVIDSINHLAANLAGQAGLGVKDIVEAVVAGNTAMHHLFLRLPVDQLSRAPYLPVVTTSVEIKAREIGLVISPGAYVYVLPPVAGFVGGDHVAMILGSQLDRTDKVSLGLDIGTNTEIVLCYGGRMRSCSCASGPAFEGTHIRHGVQAVRGAIRSVRLGRDGLEAQLETVGDTAPLGICGSGILDAVAELYRTGVITRQGRLNRSHPRVRLSEMGLQYTLVPASKSGTGKELVITQQDIEEIMLAKAAIATGIRLMLQAVDLTCKDIQEVVVAGAFGTQLKVTSAMVVGMFPNLSQELFRQVGNAAGAGSQAVLVSLAERRRAEKIAAVIEHLELSTMSSFQEVYFSSLTLPPLRNAE</sequence>
<dbReference type="PANTHER" id="PTHR42895:SF2">
    <property type="entry name" value="IRON-SULFUR CLUSTER PROTEIN"/>
    <property type="match status" value="1"/>
</dbReference>
<dbReference type="InterPro" id="IPR052911">
    <property type="entry name" value="Corrinoid_activation_enz"/>
</dbReference>
<dbReference type="STRING" id="696281.Desru_1515"/>
<gene>
    <name evidence="2" type="ordered locus">Desru_1515</name>
</gene>
<dbReference type="PROSITE" id="PS51085">
    <property type="entry name" value="2FE2S_FER_2"/>
    <property type="match status" value="1"/>
</dbReference>
<dbReference type="eggNOG" id="COG2871">
    <property type="taxonomic scope" value="Bacteria"/>
</dbReference>
<dbReference type="SUPFAM" id="SSF54292">
    <property type="entry name" value="2Fe-2S ferredoxin-like"/>
    <property type="match status" value="1"/>
</dbReference>
<dbReference type="Gene3D" id="3.30.420.480">
    <property type="entry name" value="Domain of unknown function (DUF4445)"/>
    <property type="match status" value="1"/>
</dbReference>
<dbReference type="Pfam" id="PF14574">
    <property type="entry name" value="RACo_C_ter"/>
    <property type="match status" value="1"/>
</dbReference>
<reference evidence="2 3" key="2">
    <citation type="journal article" date="2012" name="Stand. Genomic Sci.">
        <title>Complete genome sequence of the sulfate-reducing firmicute Desulfotomaculum ruminis type strain (DL(T)).</title>
        <authorList>
            <person name="Spring S."/>
            <person name="Visser M."/>
            <person name="Lu M."/>
            <person name="Copeland A."/>
            <person name="Lapidus A."/>
            <person name="Lucas S."/>
            <person name="Cheng J.F."/>
            <person name="Han C."/>
            <person name="Tapia R."/>
            <person name="Goodwin L.A."/>
            <person name="Pitluck S."/>
            <person name="Ivanova N."/>
            <person name="Land M."/>
            <person name="Hauser L."/>
            <person name="Larimer F."/>
            <person name="Rohde M."/>
            <person name="Goker M."/>
            <person name="Detter J.C."/>
            <person name="Kyrpides N.C."/>
            <person name="Woyke T."/>
            <person name="Schaap P.J."/>
            <person name="Plugge C.M."/>
            <person name="Muyzer G."/>
            <person name="Kuever J."/>
            <person name="Pereira I.A."/>
            <person name="Parshina S.N."/>
            <person name="Bernier-Latmani R."/>
            <person name="Stams A.J."/>
            <person name="Klenk H.P."/>
        </authorList>
    </citation>
    <scope>NUCLEOTIDE SEQUENCE [LARGE SCALE GENOMIC DNA]</scope>
    <source>
        <strain evidence="3">ATCC 23193 / DSM 2154 / NCIB 8452 / DL</strain>
    </source>
</reference>
<dbReference type="HOGENOM" id="CLU_019091_0_0_9"/>
<dbReference type="InterPro" id="IPR041414">
    <property type="entry name" value="Raco-like_middle"/>
</dbReference>
<reference evidence="3" key="1">
    <citation type="submission" date="2011-05" db="EMBL/GenBank/DDBJ databases">
        <title>Complete sequence of Desulfotomaculum ruminis DSM 2154.</title>
        <authorList>
            <person name="Lucas S."/>
            <person name="Copeland A."/>
            <person name="Lapidus A."/>
            <person name="Cheng J.-F."/>
            <person name="Goodwin L."/>
            <person name="Pitluck S."/>
            <person name="Lu M."/>
            <person name="Detter J.C."/>
            <person name="Han C."/>
            <person name="Tapia R."/>
            <person name="Land M."/>
            <person name="Hauser L."/>
            <person name="Kyrpides N."/>
            <person name="Ivanova N."/>
            <person name="Mikhailova N."/>
            <person name="Pagani I."/>
            <person name="Stams A.J.M."/>
            <person name="Plugge C.M."/>
            <person name="Muyzer G."/>
            <person name="Kuever J."/>
            <person name="Parshina S.N."/>
            <person name="Ivanova A.E."/>
            <person name="Nazina T.N."/>
            <person name="Brambilla E."/>
            <person name="Spring S."/>
            <person name="Klenk H.-P."/>
            <person name="Woyke T."/>
        </authorList>
    </citation>
    <scope>NUCLEOTIDE SEQUENCE [LARGE SCALE GENOMIC DNA]</scope>
    <source>
        <strain evidence="3">ATCC 23193 / DSM 2154 / NCIB 8452 / DL</strain>
    </source>
</reference>
<dbReference type="InterPro" id="IPR043129">
    <property type="entry name" value="ATPase_NBD"/>
</dbReference>
<proteinExistence type="predicted"/>
<dbReference type="Pfam" id="PF00111">
    <property type="entry name" value="Fer2"/>
    <property type="match status" value="1"/>
</dbReference>
<keyword evidence="3" id="KW-1185">Reference proteome</keyword>
<dbReference type="InterPro" id="IPR012675">
    <property type="entry name" value="Beta-grasp_dom_sf"/>
</dbReference>
<evidence type="ECO:0000313" key="3">
    <source>
        <dbReference type="Proteomes" id="UP000009234"/>
    </source>
</evidence>
<protein>
    <submittedName>
        <fullName evidence="2">Ferredoxin</fullName>
    </submittedName>
</protein>
<evidence type="ECO:0000259" key="1">
    <source>
        <dbReference type="PROSITE" id="PS51085"/>
    </source>
</evidence>
<organism evidence="2 3">
    <name type="scientific">Desulforamulus ruminis (strain ATCC 23193 / DSM 2154 / NCIMB 8452 / DL)</name>
    <name type="common">Desulfotomaculum ruminis</name>
    <dbReference type="NCBI Taxonomy" id="696281"/>
    <lineage>
        <taxon>Bacteria</taxon>
        <taxon>Bacillati</taxon>
        <taxon>Bacillota</taxon>
        <taxon>Clostridia</taxon>
        <taxon>Eubacteriales</taxon>
        <taxon>Peptococcaceae</taxon>
        <taxon>Desulforamulus</taxon>
    </lineage>
</organism>
<dbReference type="InterPro" id="IPR036010">
    <property type="entry name" value="2Fe-2S_ferredoxin-like_sf"/>
</dbReference>
<dbReference type="SUPFAM" id="SSF53067">
    <property type="entry name" value="Actin-like ATPase domain"/>
    <property type="match status" value="1"/>
</dbReference>
<dbReference type="InterPro" id="IPR027980">
    <property type="entry name" value="RACo_C"/>
</dbReference>
<dbReference type="InterPro" id="IPR042259">
    <property type="entry name" value="Raco-like_middle_sf"/>
</dbReference>
<dbReference type="AlphaFoldDB" id="F6DR61"/>
<dbReference type="eggNOG" id="COG3894">
    <property type="taxonomic scope" value="Bacteria"/>
</dbReference>
<name>F6DR61_DESRL</name>